<sequence>MLLGGIKRKISPYAFMILLSNKATQTPFLEKLRGVKGFECQVFIKNGLINAKLALKQTLVFKNLFQFRCKDPFKPLIFRKNLS</sequence>
<organism evidence="1 2">
    <name type="scientific">Helicobacter pylori Hp P-11b</name>
    <dbReference type="NCBI Taxonomy" id="992106"/>
    <lineage>
        <taxon>Bacteria</taxon>
        <taxon>Pseudomonadati</taxon>
        <taxon>Campylobacterota</taxon>
        <taxon>Epsilonproteobacteria</taxon>
        <taxon>Campylobacterales</taxon>
        <taxon>Helicobacteraceae</taxon>
        <taxon>Helicobacter</taxon>
    </lineage>
</organism>
<reference evidence="1 2" key="1">
    <citation type="submission" date="2012-05" db="EMBL/GenBank/DDBJ databases">
        <title>Genome sequence of Helicobacter pylori Hp P-11b.</title>
        <authorList>
            <person name="Blanchard T.G."/>
            <person name="Czinn S.J."/>
            <person name="McCracken C."/>
            <person name="Abolude K."/>
            <person name="Maroo A."/>
            <person name="Santana-Cruz I."/>
            <person name="Tallon L.J."/>
            <person name="Ficke F.W.F."/>
        </authorList>
    </citation>
    <scope>NUCLEOTIDE SEQUENCE [LARGE SCALE GENOMIC DNA]</scope>
    <source>
        <strain evidence="1 2">Hp P-11b</strain>
    </source>
</reference>
<gene>
    <name evidence="1" type="ORF">HPHPP11B_0923</name>
</gene>
<comment type="caution">
    <text evidence="1">The sequence shown here is derived from an EMBL/GenBank/DDBJ whole genome shotgun (WGS) entry which is preliminary data.</text>
</comment>
<evidence type="ECO:0000313" key="1">
    <source>
        <dbReference type="EMBL" id="EJC29389.1"/>
    </source>
</evidence>
<proteinExistence type="predicted"/>
<dbReference type="Proteomes" id="UP000005601">
    <property type="component" value="Unassembled WGS sequence"/>
</dbReference>
<name>J0GVX4_HELPX</name>
<dbReference type="PATRIC" id="fig|992106.3.peg.893"/>
<protein>
    <submittedName>
        <fullName evidence="1">Uncharacterized protein</fullName>
    </submittedName>
</protein>
<evidence type="ECO:0000313" key="2">
    <source>
        <dbReference type="Proteomes" id="UP000005601"/>
    </source>
</evidence>
<dbReference type="EMBL" id="AKQH01000006">
    <property type="protein sequence ID" value="EJC29389.1"/>
    <property type="molecule type" value="Genomic_DNA"/>
</dbReference>
<accession>J0GVX4</accession>
<dbReference type="AlphaFoldDB" id="J0GVX4"/>